<accession>A0A7S4GK21</accession>
<name>A0A7S4GK21_9EUGL</name>
<organism evidence="2">
    <name type="scientific">Eutreptiella gymnastica</name>
    <dbReference type="NCBI Taxonomy" id="73025"/>
    <lineage>
        <taxon>Eukaryota</taxon>
        <taxon>Discoba</taxon>
        <taxon>Euglenozoa</taxon>
        <taxon>Euglenida</taxon>
        <taxon>Spirocuta</taxon>
        <taxon>Euglenophyceae</taxon>
        <taxon>Eutreptiales</taxon>
        <taxon>Eutreptiaceae</taxon>
        <taxon>Eutreptiella</taxon>
    </lineage>
</organism>
<dbReference type="EMBL" id="HBJA01147475">
    <property type="protein sequence ID" value="CAE0839318.1"/>
    <property type="molecule type" value="Transcribed_RNA"/>
</dbReference>
<sequence length="155" mass="16894">MALSYAEAPTSYCTPSVPWWQPQAHSAQPQCTVGTGAIGSRRADAAWAHLLAQVLLRSCKQLDAMCACETSQHRNILRHDERRALETLCCQASAISKSIGHLRKHRPSPAASAIYSLEAPLRKAQPAPSTGYQPPNPGHLFDSPPFSTTINDQKH</sequence>
<feature type="compositionally biased region" description="Polar residues" evidence="1">
    <location>
        <begin position="145"/>
        <end position="155"/>
    </location>
</feature>
<evidence type="ECO:0000256" key="1">
    <source>
        <dbReference type="SAM" id="MobiDB-lite"/>
    </source>
</evidence>
<protein>
    <submittedName>
        <fullName evidence="2">Uncharacterized protein</fullName>
    </submittedName>
</protein>
<gene>
    <name evidence="2" type="ORF">EGYM00163_LOCUS50690</name>
</gene>
<feature type="region of interest" description="Disordered" evidence="1">
    <location>
        <begin position="124"/>
        <end position="155"/>
    </location>
</feature>
<reference evidence="2" key="1">
    <citation type="submission" date="2021-01" db="EMBL/GenBank/DDBJ databases">
        <authorList>
            <person name="Corre E."/>
            <person name="Pelletier E."/>
            <person name="Niang G."/>
            <person name="Scheremetjew M."/>
            <person name="Finn R."/>
            <person name="Kale V."/>
            <person name="Holt S."/>
            <person name="Cochrane G."/>
            <person name="Meng A."/>
            <person name="Brown T."/>
            <person name="Cohen L."/>
        </authorList>
    </citation>
    <scope>NUCLEOTIDE SEQUENCE</scope>
    <source>
        <strain evidence="2">CCMP1594</strain>
    </source>
</reference>
<dbReference type="AlphaFoldDB" id="A0A7S4GK21"/>
<proteinExistence type="predicted"/>
<evidence type="ECO:0000313" key="2">
    <source>
        <dbReference type="EMBL" id="CAE0839318.1"/>
    </source>
</evidence>